<proteinExistence type="predicted"/>
<feature type="compositionally biased region" description="Polar residues" evidence="2">
    <location>
        <begin position="94"/>
        <end position="115"/>
    </location>
</feature>
<dbReference type="InterPro" id="IPR007219">
    <property type="entry name" value="XnlR_reg_dom"/>
</dbReference>
<feature type="compositionally biased region" description="Low complexity" evidence="2">
    <location>
        <begin position="328"/>
        <end position="346"/>
    </location>
</feature>
<dbReference type="Pfam" id="PF04082">
    <property type="entry name" value="Fungal_trans"/>
    <property type="match status" value="1"/>
</dbReference>
<accession>A0ABP0CA92</accession>
<name>A0ABP0CA92_9PEZI</name>
<dbReference type="SMART" id="SM00906">
    <property type="entry name" value="Fungal_trans"/>
    <property type="match status" value="1"/>
</dbReference>
<feature type="compositionally biased region" description="Low complexity" evidence="2">
    <location>
        <begin position="698"/>
        <end position="711"/>
    </location>
</feature>
<dbReference type="InterPro" id="IPR050987">
    <property type="entry name" value="AtrR-like"/>
</dbReference>
<keyword evidence="1" id="KW-0539">Nucleus</keyword>
<organism evidence="4 5">
    <name type="scientific">Sporothrix curviconia</name>
    <dbReference type="NCBI Taxonomy" id="1260050"/>
    <lineage>
        <taxon>Eukaryota</taxon>
        <taxon>Fungi</taxon>
        <taxon>Dikarya</taxon>
        <taxon>Ascomycota</taxon>
        <taxon>Pezizomycotina</taxon>
        <taxon>Sordariomycetes</taxon>
        <taxon>Sordariomycetidae</taxon>
        <taxon>Ophiostomatales</taxon>
        <taxon>Ophiostomataceae</taxon>
        <taxon>Sporothrix</taxon>
    </lineage>
</organism>
<sequence>MHAMQESRHSVRRPGANRVEAVRWKLAEETPAIAGGPRKPQPPPSPQKEQGHSRDEASPIATGPATTTGRGSTTTWNPSSTIDLVEEAFHYHDSTTPPTLETSAFSAHTTQPTRGQVQDEAQDQRQNQPQQPSQQYSWANRQHYRQHQQPRGLRPKAAPPRISFAAARDLLGLLPDREPARLLLNTYFDRVHWYLLLFHQDDFRRRFAQLYDAIARGDLVAQAEFFDFAATLLAAFAFTLQHAGAYRKSLLRHKLGLDPDVFQERVLVVLKSRLLDVLASGSLEAVQACVLLGSHYLYHGRPELAWPICGCGLRVAQALNLHRRQDTGDSSGSSGSSGPSLQSSSSNNAEGRKRVWWAVYEIETVCSVLYGYPLSISDSDCDTEILDPQHRPTACHEHSKYDDDDNDNHPLVLSMIIRAVLADIYGMYRSYNAAASSTAAAALPPNTHNRSAQPQNLLLKVAELDRRLSAWYDDVPPELRLDVASPPSAANSPSASMASPGYASLDEIDRDISASGPKFASYIYGLQRLSLNLAFENTRILLHRPLLSHEMGILPRQPSLASTATTADPFRPSIETCRAAALQTAAVGSSSSFAYANTTFAAAFFDMHLFTAGVTLCILTSLEPLSLRAHEAKMGVRSLMAMQAALQESCIMAAQGLGILKKLITLVLQKETEEMFEFGGPARGKGQATTGHDGQEGQEGQDYQQKQQQTDVLTPGPREQGHETETSIVLHSHHGDPHLHPQPQQQQQPPAQEACLHTNHNQQDAGAPGVPSALAFSPPSEHVDRVPTGVVAVAAPDLPPEIPEHMASTGYGPNIVFHENAVVARTLMDLEQVIYGFPQDPSLDQTPSMADADATMAPLATGNPFTEQDQGCIWGFDYFQMLDDGMHERA</sequence>
<keyword evidence="5" id="KW-1185">Reference proteome</keyword>
<dbReference type="EMBL" id="CAWUHB010000046">
    <property type="protein sequence ID" value="CAK7228833.1"/>
    <property type="molecule type" value="Genomic_DNA"/>
</dbReference>
<feature type="region of interest" description="Disordered" evidence="2">
    <location>
        <begin position="678"/>
        <end position="753"/>
    </location>
</feature>
<feature type="compositionally biased region" description="Low complexity" evidence="2">
    <location>
        <begin position="741"/>
        <end position="752"/>
    </location>
</feature>
<feature type="region of interest" description="Disordered" evidence="2">
    <location>
        <begin position="324"/>
        <end position="347"/>
    </location>
</feature>
<dbReference type="PANTHER" id="PTHR46910:SF17">
    <property type="entry name" value="SCFA-RELATED"/>
    <property type="match status" value="1"/>
</dbReference>
<feature type="domain" description="Xylanolytic transcriptional activator regulatory" evidence="3">
    <location>
        <begin position="305"/>
        <end position="392"/>
    </location>
</feature>
<evidence type="ECO:0000256" key="1">
    <source>
        <dbReference type="ARBA" id="ARBA00023242"/>
    </source>
</evidence>
<evidence type="ECO:0000256" key="2">
    <source>
        <dbReference type="SAM" id="MobiDB-lite"/>
    </source>
</evidence>
<reference evidence="4 5" key="1">
    <citation type="submission" date="2024-01" db="EMBL/GenBank/DDBJ databases">
        <authorList>
            <person name="Allen C."/>
            <person name="Tagirdzhanova G."/>
        </authorList>
    </citation>
    <scope>NUCLEOTIDE SEQUENCE [LARGE SCALE GENOMIC DNA]</scope>
</reference>
<evidence type="ECO:0000313" key="5">
    <source>
        <dbReference type="Proteomes" id="UP001642405"/>
    </source>
</evidence>
<evidence type="ECO:0000259" key="3">
    <source>
        <dbReference type="SMART" id="SM00906"/>
    </source>
</evidence>
<feature type="region of interest" description="Disordered" evidence="2">
    <location>
        <begin position="93"/>
        <end position="158"/>
    </location>
</feature>
<feature type="region of interest" description="Disordered" evidence="2">
    <location>
        <begin position="1"/>
        <end position="78"/>
    </location>
</feature>
<dbReference type="CDD" id="cd12148">
    <property type="entry name" value="fungal_TF_MHR"/>
    <property type="match status" value="1"/>
</dbReference>
<comment type="caution">
    <text evidence="4">The sequence shown here is derived from an EMBL/GenBank/DDBJ whole genome shotgun (WGS) entry which is preliminary data.</text>
</comment>
<feature type="compositionally biased region" description="Low complexity" evidence="2">
    <location>
        <begin position="116"/>
        <end position="135"/>
    </location>
</feature>
<gene>
    <name evidence="4" type="ORF">SCUCBS95973_007012</name>
</gene>
<dbReference type="Proteomes" id="UP001642405">
    <property type="component" value="Unassembled WGS sequence"/>
</dbReference>
<dbReference type="PANTHER" id="PTHR46910">
    <property type="entry name" value="TRANSCRIPTION FACTOR PDR1"/>
    <property type="match status" value="1"/>
</dbReference>
<feature type="compositionally biased region" description="Low complexity" evidence="2">
    <location>
        <begin position="58"/>
        <end position="75"/>
    </location>
</feature>
<evidence type="ECO:0000313" key="4">
    <source>
        <dbReference type="EMBL" id="CAK7228833.1"/>
    </source>
</evidence>
<protein>
    <recommendedName>
        <fullName evidence="3">Xylanolytic transcriptional activator regulatory domain-containing protein</fullName>
    </recommendedName>
</protein>